<proteinExistence type="predicted"/>
<dbReference type="Gramene" id="Solyc04g074260.1.1">
    <property type="protein sequence ID" value="Solyc04g074260.1.1.1"/>
    <property type="gene ID" value="Solyc04g074260.1"/>
</dbReference>
<reference evidence="1" key="2">
    <citation type="submission" date="2019-01" db="UniProtKB">
        <authorList>
            <consortium name="EnsemblPlants"/>
        </authorList>
    </citation>
    <scope>IDENTIFICATION</scope>
    <source>
        <strain evidence="1">cv. Heinz 1706</strain>
    </source>
</reference>
<evidence type="ECO:0000313" key="2">
    <source>
        <dbReference type="Proteomes" id="UP000004994"/>
    </source>
</evidence>
<reference evidence="1" key="1">
    <citation type="journal article" date="2012" name="Nature">
        <title>The tomato genome sequence provides insights into fleshy fruit evolution.</title>
        <authorList>
            <consortium name="Tomato Genome Consortium"/>
        </authorList>
    </citation>
    <scope>NUCLEOTIDE SEQUENCE [LARGE SCALE GENOMIC DNA]</scope>
    <source>
        <strain evidence="1">cv. Heinz 1706</strain>
    </source>
</reference>
<keyword evidence="2" id="KW-1185">Reference proteome</keyword>
<dbReference type="PANTHER" id="PTHR37701">
    <property type="entry name" value="METHYL-CPG-BINDING DOMAIN-CONTAINING PROTEIN 8"/>
    <property type="match status" value="1"/>
</dbReference>
<protein>
    <submittedName>
        <fullName evidence="1">Uncharacterized protein</fullName>
    </submittedName>
</protein>
<sequence length="118" mass="13768">MASSATVANGEFEAKSIRIVDLRLLSQSELYFLSLCSITDYNSCRDDEFIIPKIDRSVFNEFVASPKRNHFCIPYASRAFSFSRNRNRIDNSKSGNVSSIRQKKKRARRIRMTWQIRH</sequence>
<dbReference type="InParanoid" id="A0A3Q7G880"/>
<dbReference type="PANTHER" id="PTHR37701:SF17">
    <property type="entry name" value="METHYL BINDING DOMAIN117"/>
    <property type="match status" value="1"/>
</dbReference>
<organism evidence="1">
    <name type="scientific">Solanum lycopersicum</name>
    <name type="common">Tomato</name>
    <name type="synonym">Lycopersicon esculentum</name>
    <dbReference type="NCBI Taxonomy" id="4081"/>
    <lineage>
        <taxon>Eukaryota</taxon>
        <taxon>Viridiplantae</taxon>
        <taxon>Streptophyta</taxon>
        <taxon>Embryophyta</taxon>
        <taxon>Tracheophyta</taxon>
        <taxon>Spermatophyta</taxon>
        <taxon>Magnoliopsida</taxon>
        <taxon>eudicotyledons</taxon>
        <taxon>Gunneridae</taxon>
        <taxon>Pentapetalae</taxon>
        <taxon>asterids</taxon>
        <taxon>lamiids</taxon>
        <taxon>Solanales</taxon>
        <taxon>Solanaceae</taxon>
        <taxon>Solanoideae</taxon>
        <taxon>Solaneae</taxon>
        <taxon>Solanum</taxon>
        <taxon>Solanum subgen. Lycopersicon</taxon>
    </lineage>
</organism>
<name>A0A3Q7G880_SOLLC</name>
<dbReference type="PaxDb" id="4081-Solyc04g074260.1.1"/>
<evidence type="ECO:0000313" key="1">
    <source>
        <dbReference type="EnsemblPlants" id="Solyc04g074260.1.1.1"/>
    </source>
</evidence>
<dbReference type="EnsemblPlants" id="Solyc04g074260.1.1">
    <property type="protein sequence ID" value="Solyc04g074260.1.1.1"/>
    <property type="gene ID" value="Solyc04g074260.1"/>
</dbReference>
<dbReference type="AlphaFoldDB" id="A0A3Q7G880"/>
<dbReference type="Proteomes" id="UP000004994">
    <property type="component" value="Chromosome 4"/>
</dbReference>
<dbReference type="InterPro" id="IPR037472">
    <property type="entry name" value="MBD8"/>
</dbReference>
<accession>A0A3Q7G880</accession>